<proteinExistence type="predicted"/>
<dbReference type="InterPro" id="IPR056239">
    <property type="entry name" value="Phage_YunG-like"/>
</dbReference>
<accession>A0A9D1XAL7</accession>
<evidence type="ECO:0000313" key="2">
    <source>
        <dbReference type="Proteomes" id="UP000886890"/>
    </source>
</evidence>
<sequence>MAYKRMNHSNTDKTERGHSMLFYTAVLELLESYFPIPGWKKLFLTGGCFWLSDYLHRGICPSVLMINRTEEHCALYFAHGLYDVTGKISEKNFHEAEKREISFMRKNYRPKFDTGLLETYLAEHLFEKSSAVQRAELL</sequence>
<protein>
    <submittedName>
        <fullName evidence="1">Uncharacterized protein</fullName>
    </submittedName>
</protein>
<dbReference type="EMBL" id="DXEK01000001">
    <property type="protein sequence ID" value="HIX75978.1"/>
    <property type="molecule type" value="Genomic_DNA"/>
</dbReference>
<name>A0A9D1XAL7_9FIRM</name>
<comment type="caution">
    <text evidence="1">The sequence shown here is derived from an EMBL/GenBank/DDBJ whole genome shotgun (WGS) entry which is preliminary data.</text>
</comment>
<organism evidence="1 2">
    <name type="scientific">Candidatus Fusicatenibacter merdavium</name>
    <dbReference type="NCBI Taxonomy" id="2838600"/>
    <lineage>
        <taxon>Bacteria</taxon>
        <taxon>Bacillati</taxon>
        <taxon>Bacillota</taxon>
        <taxon>Clostridia</taxon>
        <taxon>Lachnospirales</taxon>
        <taxon>Lachnospiraceae</taxon>
        <taxon>Fusicatenibacter</taxon>
    </lineage>
</organism>
<dbReference type="Proteomes" id="UP000886890">
    <property type="component" value="Unassembled WGS sequence"/>
</dbReference>
<reference evidence="1" key="2">
    <citation type="submission" date="2021-04" db="EMBL/GenBank/DDBJ databases">
        <authorList>
            <person name="Gilroy R."/>
        </authorList>
    </citation>
    <scope>NUCLEOTIDE SEQUENCE</scope>
    <source>
        <strain evidence="1">CHK183-1962</strain>
    </source>
</reference>
<evidence type="ECO:0000313" key="1">
    <source>
        <dbReference type="EMBL" id="HIX75978.1"/>
    </source>
</evidence>
<reference evidence="1" key="1">
    <citation type="journal article" date="2021" name="PeerJ">
        <title>Extensive microbial diversity within the chicken gut microbiome revealed by metagenomics and culture.</title>
        <authorList>
            <person name="Gilroy R."/>
            <person name="Ravi A."/>
            <person name="Getino M."/>
            <person name="Pursley I."/>
            <person name="Horton D.L."/>
            <person name="Alikhan N.F."/>
            <person name="Baker D."/>
            <person name="Gharbi K."/>
            <person name="Hall N."/>
            <person name="Watson M."/>
            <person name="Adriaenssens E.M."/>
            <person name="Foster-Nyarko E."/>
            <person name="Jarju S."/>
            <person name="Secka A."/>
            <person name="Antonio M."/>
            <person name="Oren A."/>
            <person name="Chaudhuri R.R."/>
            <person name="La Ragione R."/>
            <person name="Hildebrand F."/>
            <person name="Pallen M.J."/>
        </authorList>
    </citation>
    <scope>NUCLEOTIDE SEQUENCE</scope>
    <source>
        <strain evidence="1">CHK183-1962</strain>
    </source>
</reference>
<dbReference type="AlphaFoldDB" id="A0A9D1XAL7"/>
<gene>
    <name evidence="1" type="ORF">H9734_00010</name>
</gene>
<dbReference type="Pfam" id="PF24591">
    <property type="entry name" value="Phage_YunG-like"/>
    <property type="match status" value="1"/>
</dbReference>